<feature type="region of interest" description="Disordered" evidence="1">
    <location>
        <begin position="80"/>
        <end position="99"/>
    </location>
</feature>
<sequence>MPREECRTTDDKMEKFEKAYHTSIERKVESLRNRVLISYEQLKETRSLHVACSHRIIEQWTEVLQSVYFSLNVPEHMAGHLRAGGSADNRDQGNGVQGH</sequence>
<organism evidence="2 3">
    <name type="scientific">Romanomermis culicivorax</name>
    <name type="common">Nematode worm</name>
    <dbReference type="NCBI Taxonomy" id="13658"/>
    <lineage>
        <taxon>Eukaryota</taxon>
        <taxon>Metazoa</taxon>
        <taxon>Ecdysozoa</taxon>
        <taxon>Nematoda</taxon>
        <taxon>Enoplea</taxon>
        <taxon>Dorylaimia</taxon>
        <taxon>Mermithida</taxon>
        <taxon>Mermithoidea</taxon>
        <taxon>Mermithidae</taxon>
        <taxon>Romanomermis</taxon>
    </lineage>
</organism>
<dbReference type="Proteomes" id="UP000887565">
    <property type="component" value="Unplaced"/>
</dbReference>
<evidence type="ECO:0000313" key="2">
    <source>
        <dbReference type="Proteomes" id="UP000887565"/>
    </source>
</evidence>
<accession>A0A915I8X2</accession>
<protein>
    <submittedName>
        <fullName evidence="3">Uncharacterized protein</fullName>
    </submittedName>
</protein>
<reference evidence="3" key="1">
    <citation type="submission" date="2022-11" db="UniProtKB">
        <authorList>
            <consortium name="WormBaseParasite"/>
        </authorList>
    </citation>
    <scope>IDENTIFICATION</scope>
</reference>
<dbReference type="AlphaFoldDB" id="A0A915I8X2"/>
<evidence type="ECO:0000256" key="1">
    <source>
        <dbReference type="SAM" id="MobiDB-lite"/>
    </source>
</evidence>
<dbReference type="WBParaSite" id="nRc.2.0.1.t10615-RA">
    <property type="protein sequence ID" value="nRc.2.0.1.t10615-RA"/>
    <property type="gene ID" value="nRc.2.0.1.g10615"/>
</dbReference>
<proteinExistence type="predicted"/>
<evidence type="ECO:0000313" key="3">
    <source>
        <dbReference type="WBParaSite" id="nRc.2.0.1.t10615-RA"/>
    </source>
</evidence>
<name>A0A915I8X2_ROMCU</name>
<keyword evidence="2" id="KW-1185">Reference proteome</keyword>